<feature type="transmembrane region" description="Helical" evidence="1">
    <location>
        <begin position="45"/>
        <end position="68"/>
    </location>
</feature>
<dbReference type="Proteomes" id="UP000605970">
    <property type="component" value="Unassembled WGS sequence"/>
</dbReference>
<protein>
    <submittedName>
        <fullName evidence="2">Uncharacterized protein</fullName>
    </submittedName>
</protein>
<keyword evidence="3" id="KW-1185">Reference proteome</keyword>
<gene>
    <name evidence="2" type="ORF">Mgra_00004952</name>
</gene>
<name>A0A8S9ZQ30_9BILA</name>
<keyword evidence="1" id="KW-0472">Membrane</keyword>
<evidence type="ECO:0000313" key="3">
    <source>
        <dbReference type="Proteomes" id="UP000605970"/>
    </source>
</evidence>
<accession>A0A8S9ZQ30</accession>
<proteinExistence type="predicted"/>
<evidence type="ECO:0000313" key="2">
    <source>
        <dbReference type="EMBL" id="KAF7635565.1"/>
    </source>
</evidence>
<keyword evidence="1" id="KW-1133">Transmembrane helix</keyword>
<comment type="caution">
    <text evidence="2">The sequence shown here is derived from an EMBL/GenBank/DDBJ whole genome shotgun (WGS) entry which is preliminary data.</text>
</comment>
<dbReference type="AlphaFoldDB" id="A0A8S9ZQ30"/>
<keyword evidence="1" id="KW-0812">Transmembrane</keyword>
<sequence>MTTSKCILDNNQYLNKVVVKENNFTNGGFKGIFENGGFSQPYSEAFLMVDLISLLMEVLKHLLNLLILMKIKKKIIIINLIIL</sequence>
<reference evidence="2" key="1">
    <citation type="journal article" date="2020" name="Ecol. Evol.">
        <title>Genome structure and content of the rice root-knot nematode (Meloidogyne graminicola).</title>
        <authorList>
            <person name="Phan N.T."/>
            <person name="Danchin E.G.J."/>
            <person name="Klopp C."/>
            <person name="Perfus-Barbeoch L."/>
            <person name="Kozlowski D.K."/>
            <person name="Koutsovoulos G.D."/>
            <person name="Lopez-Roques C."/>
            <person name="Bouchez O."/>
            <person name="Zahm M."/>
            <person name="Besnard G."/>
            <person name="Bellafiore S."/>
        </authorList>
    </citation>
    <scope>NUCLEOTIDE SEQUENCE</scope>
    <source>
        <strain evidence="2">VN-18</strain>
    </source>
</reference>
<organism evidence="2 3">
    <name type="scientific">Meloidogyne graminicola</name>
    <dbReference type="NCBI Taxonomy" id="189291"/>
    <lineage>
        <taxon>Eukaryota</taxon>
        <taxon>Metazoa</taxon>
        <taxon>Ecdysozoa</taxon>
        <taxon>Nematoda</taxon>
        <taxon>Chromadorea</taxon>
        <taxon>Rhabditida</taxon>
        <taxon>Tylenchina</taxon>
        <taxon>Tylenchomorpha</taxon>
        <taxon>Tylenchoidea</taxon>
        <taxon>Meloidogynidae</taxon>
        <taxon>Meloidogyninae</taxon>
        <taxon>Meloidogyne</taxon>
    </lineage>
</organism>
<dbReference type="EMBL" id="JABEBT010000040">
    <property type="protein sequence ID" value="KAF7635565.1"/>
    <property type="molecule type" value="Genomic_DNA"/>
</dbReference>
<evidence type="ECO:0000256" key="1">
    <source>
        <dbReference type="SAM" id="Phobius"/>
    </source>
</evidence>